<evidence type="ECO:0000313" key="7">
    <source>
        <dbReference type="EMBL" id="MBA8925753.1"/>
    </source>
</evidence>
<proteinExistence type="inferred from homology"/>
<dbReference type="PANTHER" id="PTHR43619:SF2">
    <property type="entry name" value="S-ADENOSYL-L-METHIONINE-DEPENDENT METHYLTRANSFERASES SUPERFAMILY PROTEIN"/>
    <property type="match status" value="1"/>
</dbReference>
<keyword evidence="4" id="KW-0808">Transferase</keyword>
<evidence type="ECO:0000256" key="5">
    <source>
        <dbReference type="ARBA" id="ARBA00022691"/>
    </source>
</evidence>
<sequence>MTELTDVGSTALWVALGRARESVRADRLFSDPLARFFVEAAGMDRLPESELAEPAALVGDYFAIRTRFFDDCTEHACAEGCDQVVVLGAGLDARAFRLDLPTGARLFELDLPEVLAFKERVIQASGLVPSCERLVVPADLREDWLGPLLTAGFAPDRRTVWIAEGLLPYLTGADARALLTVVHSVSAIGSRITLEHDDPAVFEAPLMRRMTELSGVDLVNLVGDGVRDDPLPWLAQRGWRTSATNPAERAVAYQRPVPPVFDPEVEGSAARAGVGQQFVEGLLVRAVSP</sequence>
<dbReference type="EMBL" id="JACJID010000002">
    <property type="protein sequence ID" value="MBA8925753.1"/>
    <property type="molecule type" value="Genomic_DNA"/>
</dbReference>
<dbReference type="SUPFAM" id="SSF53335">
    <property type="entry name" value="S-adenosyl-L-methionine-dependent methyltransferases"/>
    <property type="match status" value="1"/>
</dbReference>
<evidence type="ECO:0000256" key="6">
    <source>
        <dbReference type="RuleBase" id="RU362030"/>
    </source>
</evidence>
<evidence type="ECO:0000256" key="1">
    <source>
        <dbReference type="ARBA" id="ARBA00003907"/>
    </source>
</evidence>
<name>A0ABR6BFU4_9PSEU</name>
<evidence type="ECO:0000256" key="2">
    <source>
        <dbReference type="ARBA" id="ARBA00008138"/>
    </source>
</evidence>
<dbReference type="Proteomes" id="UP000517916">
    <property type="component" value="Unassembled WGS sequence"/>
</dbReference>
<dbReference type="InterPro" id="IPR029063">
    <property type="entry name" value="SAM-dependent_MTases_sf"/>
</dbReference>
<organism evidence="7 8">
    <name type="scientific">Kutzneria viridogrisea</name>
    <dbReference type="NCBI Taxonomy" id="47990"/>
    <lineage>
        <taxon>Bacteria</taxon>
        <taxon>Bacillati</taxon>
        <taxon>Actinomycetota</taxon>
        <taxon>Actinomycetes</taxon>
        <taxon>Pseudonocardiales</taxon>
        <taxon>Pseudonocardiaceae</taxon>
        <taxon>Kutzneria</taxon>
    </lineage>
</organism>
<dbReference type="GO" id="GO:0032259">
    <property type="term" value="P:methylation"/>
    <property type="evidence" value="ECO:0007669"/>
    <property type="project" value="UniProtKB-KW"/>
</dbReference>
<keyword evidence="3 6" id="KW-0489">Methyltransferase</keyword>
<comment type="function">
    <text evidence="1 6">Exhibits S-adenosyl-L-methionine-dependent methyltransferase activity.</text>
</comment>
<dbReference type="Gene3D" id="3.40.50.150">
    <property type="entry name" value="Vaccinia Virus protein VP39"/>
    <property type="match status" value="1"/>
</dbReference>
<dbReference type="InterPro" id="IPR011610">
    <property type="entry name" value="SAM_mthyl_Trfase_ML2640-like"/>
</dbReference>
<dbReference type="NCBIfam" id="TIGR00027">
    <property type="entry name" value="mthyl_TIGR00027"/>
    <property type="match status" value="1"/>
</dbReference>
<accession>A0ABR6BFU4</accession>
<evidence type="ECO:0000256" key="4">
    <source>
        <dbReference type="ARBA" id="ARBA00022679"/>
    </source>
</evidence>
<dbReference type="PANTHER" id="PTHR43619">
    <property type="entry name" value="S-ADENOSYL-L-METHIONINE-DEPENDENT METHYLTRANSFERASE YKTD-RELATED"/>
    <property type="match status" value="1"/>
</dbReference>
<comment type="caution">
    <text evidence="7">The sequence shown here is derived from an EMBL/GenBank/DDBJ whole genome shotgun (WGS) entry which is preliminary data.</text>
</comment>
<reference evidence="7 8" key="1">
    <citation type="submission" date="2020-08" db="EMBL/GenBank/DDBJ databases">
        <title>Genomic Encyclopedia of Archaeal and Bacterial Type Strains, Phase II (KMG-II): from individual species to whole genera.</title>
        <authorList>
            <person name="Goeker M."/>
        </authorList>
    </citation>
    <scope>NUCLEOTIDE SEQUENCE [LARGE SCALE GENOMIC DNA]</scope>
    <source>
        <strain evidence="7 8">DSM 43850</strain>
    </source>
</reference>
<keyword evidence="5 6" id="KW-0949">S-adenosyl-L-methionine</keyword>
<dbReference type="GO" id="GO:0008168">
    <property type="term" value="F:methyltransferase activity"/>
    <property type="evidence" value="ECO:0007669"/>
    <property type="project" value="UniProtKB-KW"/>
</dbReference>
<evidence type="ECO:0000313" key="8">
    <source>
        <dbReference type="Proteomes" id="UP000517916"/>
    </source>
</evidence>
<dbReference type="Pfam" id="PF04072">
    <property type="entry name" value="LCM"/>
    <property type="match status" value="1"/>
</dbReference>
<gene>
    <name evidence="7" type="ORF">BC739_002952</name>
</gene>
<dbReference type="InterPro" id="IPR007213">
    <property type="entry name" value="Ppm1/Ppm2/Tcmp"/>
</dbReference>
<evidence type="ECO:0000256" key="3">
    <source>
        <dbReference type="ARBA" id="ARBA00022603"/>
    </source>
</evidence>
<keyword evidence="8" id="KW-1185">Reference proteome</keyword>
<dbReference type="RefSeq" id="WP_182837445.1">
    <property type="nucleotide sequence ID" value="NZ_BAAABQ010000059.1"/>
</dbReference>
<dbReference type="EC" id="2.1.1.-" evidence="6"/>
<protein>
    <recommendedName>
        <fullName evidence="6">S-adenosyl-L-methionine-dependent methyltransferase</fullName>
        <ecNumber evidence="6">2.1.1.-</ecNumber>
    </recommendedName>
</protein>
<comment type="similarity">
    <text evidence="2 6">Belongs to the UPF0677 family.</text>
</comment>